<proteinExistence type="predicted"/>
<feature type="transmembrane region" description="Helical" evidence="1">
    <location>
        <begin position="86"/>
        <end position="103"/>
    </location>
</feature>
<gene>
    <name evidence="2" type="ORF">N0V89_007572</name>
</gene>
<keyword evidence="3" id="KW-1185">Reference proteome</keyword>
<feature type="transmembrane region" description="Helical" evidence="1">
    <location>
        <begin position="268"/>
        <end position="293"/>
    </location>
</feature>
<sequence length="310" mass="35212">MSPAPSLVSGAIPASIFLILSLACFYLMDIVSLIIKFPSPTASGFFEWDNGTLPILDNFHWLRPLDPVIREITPGFAPSSFGYDDFGGGGVIVPVYYFAYLAFTPPTRSQPLSERKIDIHGAIIWSVLVVLFHVIPVVGIMFDTTLEDRHWWTWFWQLYSVRITLSWYIIRFFGWFITLPTLHSTLSYRTKTTLILAPFIAIALGFWTYTALYCPYSLSMIFFPYSLAVDTWVSRMRRLLQFDQLFIFGSSVLWVAMDMRRNGSSSAIKILFAAVVLAGVVGTGASFGLVWLWREWQLVSDGEKDTSKTE</sequence>
<feature type="transmembrane region" description="Helical" evidence="1">
    <location>
        <begin position="154"/>
        <end position="182"/>
    </location>
</feature>
<feature type="transmembrane region" description="Helical" evidence="1">
    <location>
        <begin position="194"/>
        <end position="218"/>
    </location>
</feature>
<evidence type="ECO:0000313" key="3">
    <source>
        <dbReference type="Proteomes" id="UP001140513"/>
    </source>
</evidence>
<evidence type="ECO:0000313" key="2">
    <source>
        <dbReference type="EMBL" id="KAJ4352225.1"/>
    </source>
</evidence>
<keyword evidence="1" id="KW-0812">Transmembrane</keyword>
<dbReference type="OrthoDB" id="2431938at2759"/>
<comment type="caution">
    <text evidence="2">The sequence shown here is derived from an EMBL/GenBank/DDBJ whole genome shotgun (WGS) entry which is preliminary data.</text>
</comment>
<feature type="transmembrane region" description="Helical" evidence="1">
    <location>
        <begin position="238"/>
        <end position="256"/>
    </location>
</feature>
<protein>
    <submittedName>
        <fullName evidence="2">Uncharacterized protein</fullName>
    </submittedName>
</protein>
<name>A0A9W9CAB4_9PLEO</name>
<keyword evidence="1" id="KW-1133">Transmembrane helix</keyword>
<feature type="transmembrane region" description="Helical" evidence="1">
    <location>
        <begin position="12"/>
        <end position="35"/>
    </location>
</feature>
<dbReference type="RefSeq" id="XP_056070581.1">
    <property type="nucleotide sequence ID" value="XM_056216334.1"/>
</dbReference>
<dbReference type="AlphaFoldDB" id="A0A9W9CAB4"/>
<evidence type="ECO:0000256" key="1">
    <source>
        <dbReference type="SAM" id="Phobius"/>
    </source>
</evidence>
<accession>A0A9W9CAB4</accession>
<dbReference type="EMBL" id="JAPEUX010000005">
    <property type="protein sequence ID" value="KAJ4352225.1"/>
    <property type="molecule type" value="Genomic_DNA"/>
</dbReference>
<reference evidence="2" key="1">
    <citation type="submission" date="2022-10" db="EMBL/GenBank/DDBJ databases">
        <title>Tapping the CABI collections for fungal endophytes: first genome assemblies for Collariella, Neodidymelliopsis, Ascochyta clinopodiicola, Didymella pomorum, Didymosphaeria variabile, Neocosmospora piperis and Neocucurbitaria cava.</title>
        <authorList>
            <person name="Hill R."/>
        </authorList>
    </citation>
    <scope>NUCLEOTIDE SEQUENCE</scope>
    <source>
        <strain evidence="2">IMI 356815</strain>
    </source>
</reference>
<dbReference type="GeneID" id="80911102"/>
<dbReference type="Proteomes" id="UP001140513">
    <property type="component" value="Unassembled WGS sequence"/>
</dbReference>
<feature type="transmembrane region" description="Helical" evidence="1">
    <location>
        <begin position="123"/>
        <end position="142"/>
    </location>
</feature>
<keyword evidence="1" id="KW-0472">Membrane</keyword>
<organism evidence="2 3">
    <name type="scientific">Didymosphaeria variabile</name>
    <dbReference type="NCBI Taxonomy" id="1932322"/>
    <lineage>
        <taxon>Eukaryota</taxon>
        <taxon>Fungi</taxon>
        <taxon>Dikarya</taxon>
        <taxon>Ascomycota</taxon>
        <taxon>Pezizomycotina</taxon>
        <taxon>Dothideomycetes</taxon>
        <taxon>Pleosporomycetidae</taxon>
        <taxon>Pleosporales</taxon>
        <taxon>Massarineae</taxon>
        <taxon>Didymosphaeriaceae</taxon>
        <taxon>Didymosphaeria</taxon>
    </lineage>
</organism>